<dbReference type="GO" id="GO:0005886">
    <property type="term" value="C:plasma membrane"/>
    <property type="evidence" value="ECO:0007669"/>
    <property type="project" value="TreeGrafter"/>
</dbReference>
<comment type="subcellular location">
    <subcellularLocation>
        <location evidence="1">Membrane</location>
    </subcellularLocation>
</comment>
<sequence length="712" mass="79922">MEPCTVIVHLDGRNDRSIELSVPMHTCIYAILSQCIEQYIALYKAADLPPISGLYDMQTGIVLDLTTPLYKRAKMDSNQAQELHFGAVLLQKSNKSDAFRSWMKTIQSSFEKAAKARLSIEKKSLNTLKYIPPLPTLDKPVGTCKQLNLEPQLPAAIQIPAVNCLDTSPSSRKLTQEAQESLEIIQKTTTALAVALKQIQAASSCLNASLVHFQSVYQSTIIEQSLNSSKTVEKEWFSVAKTLMEPVFHGFQGLAAYQHELVASIERNWIQPWHAIQAQARNLKTLDDRAQTLFYKHTGLALDYLNDFAKPVDPTQENLIATASSAAKRAQIELGWQINQQIKSIFEFTQINAPNIATNLFKMEFSSPSKASTAPPMPQGSSSCFEIDAAMAKQLEILQELRGAQHKEAPAKQQGYLFQLQSRQNGNANEFKRFRRWCSIEKGAFTSNIDDEAASAVEIPLEKLSVRFFSENSPLAGLRHGFQLLHGDNPLWILQAPTYVELQGWLSSSLSNSPSVPPSVPPERFPPPPRKLERFHQATSFYEVARQHFSLPASIFVDECIANPSFSQSFLAEQGATQVSISQWTNDTLYGASSVRTRQFLLPIDSPLTRQSQIEAIDALFAWNDDHFKVLSIDKSPQVPYGSFFHVESVVHVYKRGRDTCELVVESAVVFSKSTMFQSMIEQSCLVETKKSYAKMLDWIHQWLHNRSKIND</sequence>
<feature type="domain" description="VASt" evidence="5">
    <location>
        <begin position="540"/>
        <end position="708"/>
    </location>
</feature>
<dbReference type="VEuPathDB" id="FungiDB:AeMF1_021207"/>
<dbReference type="AlphaFoldDB" id="A0A6G0WUW2"/>
<keyword evidence="7" id="KW-1185">Reference proteome</keyword>
<dbReference type="GO" id="GO:0120015">
    <property type="term" value="F:sterol transfer activity"/>
    <property type="evidence" value="ECO:0007669"/>
    <property type="project" value="TreeGrafter"/>
</dbReference>
<gene>
    <name evidence="6" type="ORF">Ae201684_011374</name>
</gene>
<dbReference type="GO" id="GO:0005789">
    <property type="term" value="C:endoplasmic reticulum membrane"/>
    <property type="evidence" value="ECO:0007669"/>
    <property type="project" value="TreeGrafter"/>
</dbReference>
<comment type="caution">
    <text evidence="6">The sequence shown here is derived from an EMBL/GenBank/DDBJ whole genome shotgun (WGS) entry which is preliminary data.</text>
</comment>
<dbReference type="EMBL" id="VJMJ01000144">
    <property type="protein sequence ID" value="KAF0731310.1"/>
    <property type="molecule type" value="Genomic_DNA"/>
</dbReference>
<dbReference type="GO" id="GO:0032934">
    <property type="term" value="F:sterol binding"/>
    <property type="evidence" value="ECO:0007669"/>
    <property type="project" value="TreeGrafter"/>
</dbReference>
<dbReference type="GO" id="GO:0032366">
    <property type="term" value="P:intracellular sterol transport"/>
    <property type="evidence" value="ECO:0007669"/>
    <property type="project" value="TreeGrafter"/>
</dbReference>
<evidence type="ECO:0000256" key="1">
    <source>
        <dbReference type="ARBA" id="ARBA00004370"/>
    </source>
</evidence>
<name>A0A6G0WUW2_9STRA</name>
<dbReference type="PANTHER" id="PTHR23319">
    <property type="entry name" value="GRAM DOMAIN CONTAINING 1B, ISOFORM E"/>
    <property type="match status" value="1"/>
</dbReference>
<evidence type="ECO:0000259" key="5">
    <source>
        <dbReference type="PROSITE" id="PS51778"/>
    </source>
</evidence>
<dbReference type="GO" id="GO:0140268">
    <property type="term" value="C:endoplasmic reticulum-plasma membrane contact site"/>
    <property type="evidence" value="ECO:0007669"/>
    <property type="project" value="TreeGrafter"/>
</dbReference>
<dbReference type="PROSITE" id="PS51778">
    <property type="entry name" value="VAST"/>
    <property type="match status" value="1"/>
</dbReference>
<dbReference type="Pfam" id="PF16016">
    <property type="entry name" value="VASt"/>
    <property type="match status" value="1"/>
</dbReference>
<dbReference type="Gene3D" id="2.30.29.30">
    <property type="entry name" value="Pleckstrin-homology domain (PH domain)/Phosphotyrosine-binding domain (PTB)"/>
    <property type="match status" value="1"/>
</dbReference>
<dbReference type="Proteomes" id="UP000481153">
    <property type="component" value="Unassembled WGS sequence"/>
</dbReference>
<evidence type="ECO:0000313" key="6">
    <source>
        <dbReference type="EMBL" id="KAF0731310.1"/>
    </source>
</evidence>
<protein>
    <recommendedName>
        <fullName evidence="5">VASt domain-containing protein</fullName>
    </recommendedName>
</protein>
<evidence type="ECO:0000256" key="3">
    <source>
        <dbReference type="ARBA" id="ARBA00022989"/>
    </source>
</evidence>
<dbReference type="InterPro" id="IPR031968">
    <property type="entry name" value="VASt"/>
</dbReference>
<dbReference type="InterPro" id="IPR051482">
    <property type="entry name" value="Cholesterol_transport"/>
</dbReference>
<evidence type="ECO:0000256" key="2">
    <source>
        <dbReference type="ARBA" id="ARBA00022692"/>
    </source>
</evidence>
<accession>A0A6G0WUW2</accession>
<dbReference type="InterPro" id="IPR011993">
    <property type="entry name" value="PH-like_dom_sf"/>
</dbReference>
<evidence type="ECO:0000256" key="4">
    <source>
        <dbReference type="ARBA" id="ARBA00023136"/>
    </source>
</evidence>
<evidence type="ECO:0000313" key="7">
    <source>
        <dbReference type="Proteomes" id="UP000481153"/>
    </source>
</evidence>
<proteinExistence type="predicted"/>
<organism evidence="6 7">
    <name type="scientific">Aphanomyces euteiches</name>
    <dbReference type="NCBI Taxonomy" id="100861"/>
    <lineage>
        <taxon>Eukaryota</taxon>
        <taxon>Sar</taxon>
        <taxon>Stramenopiles</taxon>
        <taxon>Oomycota</taxon>
        <taxon>Saprolegniomycetes</taxon>
        <taxon>Saprolegniales</taxon>
        <taxon>Verrucalvaceae</taxon>
        <taxon>Aphanomyces</taxon>
    </lineage>
</organism>
<keyword evidence="2" id="KW-0812">Transmembrane</keyword>
<reference evidence="6 7" key="1">
    <citation type="submission" date="2019-07" db="EMBL/GenBank/DDBJ databases">
        <title>Genomics analysis of Aphanomyces spp. identifies a new class of oomycete effector associated with host adaptation.</title>
        <authorList>
            <person name="Gaulin E."/>
        </authorList>
    </citation>
    <scope>NUCLEOTIDE SEQUENCE [LARGE SCALE GENOMIC DNA]</scope>
    <source>
        <strain evidence="6 7">ATCC 201684</strain>
    </source>
</reference>
<dbReference type="PANTHER" id="PTHR23319:SF4">
    <property type="entry name" value="GRAM DOMAIN CONTAINING 1B, ISOFORM E"/>
    <property type="match status" value="1"/>
</dbReference>
<keyword evidence="3" id="KW-1133">Transmembrane helix</keyword>
<keyword evidence="4" id="KW-0472">Membrane</keyword>
<dbReference type="SUPFAM" id="SSF50729">
    <property type="entry name" value="PH domain-like"/>
    <property type="match status" value="1"/>
</dbReference>